<sequence length="239" mass="25428">MPIERAASAAGSRNAPLGILMLDTRFPRPPGDIGNPATFSYPVIFKSIAQASTERVVRDRARGLVEAFRQGARELQAQGCAAIVSSCGFLALHQRSIADAVSIPVATSALLWVPMLQAMLPTGRKAGVVTATKRSLSPEHLAGAGAAADTPIAGVCEDGEFARVILGDLPAGDFVQIGKEIVQAAQQLLREYPAVGALVLECTNMRPYAAEIRRRCKLPVFDLVDLADLWMRRAIEPAG</sequence>
<dbReference type="Pfam" id="PF01177">
    <property type="entry name" value="Asp_Glu_race"/>
    <property type="match status" value="1"/>
</dbReference>
<reference evidence="2" key="1">
    <citation type="journal article" date="2019" name="Int. J. Syst. Evol. Microbiol.">
        <title>The Global Catalogue of Microorganisms (GCM) 10K type strain sequencing project: providing services to taxonomists for standard genome sequencing and annotation.</title>
        <authorList>
            <consortium name="The Broad Institute Genomics Platform"/>
            <consortium name="The Broad Institute Genome Sequencing Center for Infectious Disease"/>
            <person name="Wu L."/>
            <person name="Ma J."/>
        </authorList>
    </citation>
    <scope>NUCLEOTIDE SEQUENCE [LARGE SCALE GENOMIC DNA]</scope>
    <source>
        <strain evidence="2">LMG 24813</strain>
    </source>
</reference>
<dbReference type="EMBL" id="JBHSBV010000002">
    <property type="protein sequence ID" value="MFC4200493.1"/>
    <property type="molecule type" value="Genomic_DNA"/>
</dbReference>
<dbReference type="NCBIfam" id="NF005679">
    <property type="entry name" value="PRK07475.1"/>
    <property type="match status" value="1"/>
</dbReference>
<dbReference type="InterPro" id="IPR015942">
    <property type="entry name" value="Asp/Glu/hydantoin_racemase"/>
</dbReference>
<dbReference type="Proteomes" id="UP001595848">
    <property type="component" value="Unassembled WGS sequence"/>
</dbReference>
<accession>A0ABV8NXE7</accession>
<protein>
    <submittedName>
        <fullName evidence="1">Aspartate/glutamate racemase family protein</fullName>
    </submittedName>
</protein>
<proteinExistence type="predicted"/>
<name>A0ABV8NXE7_9BURK</name>
<organism evidence="1 2">
    <name type="scientific">Candidimonas humi</name>
    <dbReference type="NCBI Taxonomy" id="683355"/>
    <lineage>
        <taxon>Bacteria</taxon>
        <taxon>Pseudomonadati</taxon>
        <taxon>Pseudomonadota</taxon>
        <taxon>Betaproteobacteria</taxon>
        <taxon>Burkholderiales</taxon>
        <taxon>Alcaligenaceae</taxon>
        <taxon>Candidimonas</taxon>
    </lineage>
</organism>
<evidence type="ECO:0000313" key="2">
    <source>
        <dbReference type="Proteomes" id="UP001595848"/>
    </source>
</evidence>
<gene>
    <name evidence="1" type="ORF">ACFOY1_05965</name>
</gene>
<dbReference type="RefSeq" id="WP_217964258.1">
    <property type="nucleotide sequence ID" value="NZ_JAHTBN010000003.1"/>
</dbReference>
<comment type="caution">
    <text evidence="1">The sequence shown here is derived from an EMBL/GenBank/DDBJ whole genome shotgun (WGS) entry which is preliminary data.</text>
</comment>
<keyword evidence="2" id="KW-1185">Reference proteome</keyword>
<evidence type="ECO:0000313" key="1">
    <source>
        <dbReference type="EMBL" id="MFC4200493.1"/>
    </source>
</evidence>